<dbReference type="Gene3D" id="1.10.10.10">
    <property type="entry name" value="Winged helix-like DNA-binding domain superfamily/Winged helix DNA-binding domain"/>
    <property type="match status" value="1"/>
</dbReference>
<proteinExistence type="predicted"/>
<dbReference type="PROSITE" id="PS50949">
    <property type="entry name" value="HTH_GNTR"/>
    <property type="match status" value="1"/>
</dbReference>
<dbReference type="InterPro" id="IPR000524">
    <property type="entry name" value="Tscrpt_reg_HTH_GntR"/>
</dbReference>
<dbReference type="Pfam" id="PF00392">
    <property type="entry name" value="GntR"/>
    <property type="match status" value="1"/>
</dbReference>
<keyword evidence="2" id="KW-0805">Transcription regulation</keyword>
<dbReference type="RefSeq" id="WP_175588886.1">
    <property type="nucleotide sequence ID" value="NZ_JABWGN010000003.1"/>
</dbReference>
<dbReference type="Proteomes" id="UP000586042">
    <property type="component" value="Unassembled WGS sequence"/>
</dbReference>
<dbReference type="PANTHER" id="PTHR46577:SF1">
    <property type="entry name" value="HTH-TYPE TRANSCRIPTIONAL REGULATORY PROTEIN GABR"/>
    <property type="match status" value="1"/>
</dbReference>
<feature type="domain" description="HTH gntR-type" evidence="5">
    <location>
        <begin position="11"/>
        <end position="79"/>
    </location>
</feature>
<keyword evidence="1" id="KW-0663">Pyridoxal phosphate</keyword>
<name>A0A7Y6M2J0_9ACTN</name>
<evidence type="ECO:0000256" key="3">
    <source>
        <dbReference type="ARBA" id="ARBA00023125"/>
    </source>
</evidence>
<protein>
    <submittedName>
        <fullName evidence="6">GntR family transcriptional regulator</fullName>
    </submittedName>
</protein>
<dbReference type="GO" id="GO:0003700">
    <property type="term" value="F:DNA-binding transcription factor activity"/>
    <property type="evidence" value="ECO:0007669"/>
    <property type="project" value="InterPro"/>
</dbReference>
<dbReference type="InterPro" id="IPR051446">
    <property type="entry name" value="HTH_trans_reg/aminotransferase"/>
</dbReference>
<evidence type="ECO:0000313" key="6">
    <source>
        <dbReference type="EMBL" id="NUW31430.1"/>
    </source>
</evidence>
<dbReference type="EMBL" id="JABWGN010000003">
    <property type="protein sequence ID" value="NUW31430.1"/>
    <property type="molecule type" value="Genomic_DNA"/>
</dbReference>
<dbReference type="SUPFAM" id="SSF46785">
    <property type="entry name" value="Winged helix' DNA-binding domain"/>
    <property type="match status" value="1"/>
</dbReference>
<dbReference type="InterPro" id="IPR036388">
    <property type="entry name" value="WH-like_DNA-bd_sf"/>
</dbReference>
<evidence type="ECO:0000256" key="1">
    <source>
        <dbReference type="ARBA" id="ARBA00022898"/>
    </source>
</evidence>
<dbReference type="PANTHER" id="PTHR46577">
    <property type="entry name" value="HTH-TYPE TRANSCRIPTIONAL REGULATORY PROTEIN GABR"/>
    <property type="match status" value="1"/>
</dbReference>
<dbReference type="AlphaFoldDB" id="A0A7Y6M2J0"/>
<gene>
    <name evidence="6" type="ORF">HTZ77_08335</name>
</gene>
<evidence type="ECO:0000256" key="2">
    <source>
        <dbReference type="ARBA" id="ARBA00023015"/>
    </source>
</evidence>
<dbReference type="SMART" id="SM00345">
    <property type="entry name" value="HTH_GNTR"/>
    <property type="match status" value="1"/>
</dbReference>
<keyword evidence="4" id="KW-0804">Transcription</keyword>
<keyword evidence="3" id="KW-0238">DNA-binding</keyword>
<dbReference type="InterPro" id="IPR036390">
    <property type="entry name" value="WH_DNA-bd_sf"/>
</dbReference>
<sequence length="115" mass="12646">MLLTLDLNDARPLHEQVAAAVRRAIGEGSYAAGDRLPPARELAQALGINTNTVLRALRDLRDEGLLEFRRGRGVSVAGAAGGRALLVQRTRELLEDAQRHGYRREDLITILKELP</sequence>
<dbReference type="PRINTS" id="PR00035">
    <property type="entry name" value="HTHGNTR"/>
</dbReference>
<keyword evidence="7" id="KW-1185">Reference proteome</keyword>
<evidence type="ECO:0000313" key="7">
    <source>
        <dbReference type="Proteomes" id="UP000586042"/>
    </source>
</evidence>
<accession>A0A7Y6M2J0</accession>
<reference evidence="6 7" key="1">
    <citation type="submission" date="2020-06" db="EMBL/GenBank/DDBJ databases">
        <title>Nonomuraea sp. SMC257, a novel actinomycete isolated from soil.</title>
        <authorList>
            <person name="Chanama M."/>
        </authorList>
    </citation>
    <scope>NUCLEOTIDE SEQUENCE [LARGE SCALE GENOMIC DNA]</scope>
    <source>
        <strain evidence="6 7">SMC257</strain>
    </source>
</reference>
<organism evidence="6 7">
    <name type="scientific">Nonomuraea montanisoli</name>
    <dbReference type="NCBI Taxonomy" id="2741721"/>
    <lineage>
        <taxon>Bacteria</taxon>
        <taxon>Bacillati</taxon>
        <taxon>Actinomycetota</taxon>
        <taxon>Actinomycetes</taxon>
        <taxon>Streptosporangiales</taxon>
        <taxon>Streptosporangiaceae</taxon>
        <taxon>Nonomuraea</taxon>
    </lineage>
</organism>
<evidence type="ECO:0000259" key="5">
    <source>
        <dbReference type="PROSITE" id="PS50949"/>
    </source>
</evidence>
<dbReference type="GO" id="GO:0003677">
    <property type="term" value="F:DNA binding"/>
    <property type="evidence" value="ECO:0007669"/>
    <property type="project" value="UniProtKB-KW"/>
</dbReference>
<dbReference type="CDD" id="cd07377">
    <property type="entry name" value="WHTH_GntR"/>
    <property type="match status" value="1"/>
</dbReference>
<comment type="caution">
    <text evidence="6">The sequence shown here is derived from an EMBL/GenBank/DDBJ whole genome shotgun (WGS) entry which is preliminary data.</text>
</comment>
<evidence type="ECO:0000256" key="4">
    <source>
        <dbReference type="ARBA" id="ARBA00023163"/>
    </source>
</evidence>